<keyword evidence="11" id="KW-1185">Reference proteome</keyword>
<dbReference type="RefSeq" id="WP_062278566.1">
    <property type="nucleotide sequence ID" value="NZ_DF968180.1"/>
</dbReference>
<evidence type="ECO:0000256" key="3">
    <source>
        <dbReference type="ARBA" id="ARBA00022692"/>
    </source>
</evidence>
<comment type="subcellular location">
    <subcellularLocation>
        <location evidence="1 8">Cell membrane</location>
        <topology evidence="1 8">Multi-pass membrane protein</topology>
    </subcellularLocation>
</comment>
<evidence type="ECO:0000256" key="7">
    <source>
        <dbReference type="ARBA" id="ARBA00023136"/>
    </source>
</evidence>
<dbReference type="InterPro" id="IPR004268">
    <property type="entry name" value="MurJ"/>
</dbReference>
<feature type="transmembrane region" description="Helical" evidence="8">
    <location>
        <begin position="323"/>
        <end position="347"/>
    </location>
</feature>
<dbReference type="OrthoDB" id="9804143at2"/>
<keyword evidence="7 8" id="KW-0472">Membrane</keyword>
<feature type="transmembrane region" description="Helical" evidence="8">
    <location>
        <begin position="485"/>
        <end position="509"/>
    </location>
</feature>
<feature type="transmembrane region" description="Helical" evidence="8">
    <location>
        <begin position="169"/>
        <end position="189"/>
    </location>
</feature>
<evidence type="ECO:0000256" key="2">
    <source>
        <dbReference type="ARBA" id="ARBA00022475"/>
    </source>
</evidence>
<dbReference type="InterPro" id="IPR051050">
    <property type="entry name" value="Lipid_II_flippase_MurJ/MviN"/>
</dbReference>
<keyword evidence="5 8" id="KW-0573">Peptidoglycan synthesis</keyword>
<feature type="transmembrane region" description="Helical" evidence="8">
    <location>
        <begin position="60"/>
        <end position="81"/>
    </location>
</feature>
<comment type="similarity">
    <text evidence="8 9">Belongs to the MurJ/MviN family.</text>
</comment>
<dbReference type="HAMAP" id="MF_02078">
    <property type="entry name" value="MurJ_MviN"/>
    <property type="match status" value="1"/>
</dbReference>
<proteinExistence type="inferred from homology"/>
<feature type="transmembrane region" description="Helical" evidence="8">
    <location>
        <begin position="392"/>
        <end position="415"/>
    </location>
</feature>
<keyword evidence="8 9" id="KW-0813">Transport</keyword>
<feature type="transmembrane region" description="Helical" evidence="8">
    <location>
        <begin position="102"/>
        <end position="124"/>
    </location>
</feature>
<dbReference type="GO" id="GO:0008360">
    <property type="term" value="P:regulation of cell shape"/>
    <property type="evidence" value="ECO:0007669"/>
    <property type="project" value="UniProtKB-UniRule"/>
</dbReference>
<sequence>MNDSKGSVSSQFARSALILAIAMVFSQLIGLLSKSLIGSIYGASAEVDAFLASNRLTETLFNLVAGGALGSAFVPAFSALLDQNDKGDAWKLASNVANTITAVLVLLCLLGFFFAPQIVRYILVPGFSLNDPALQLLTVKLLRIQLPSVVIFGLSGLIMGILNANQHFLLPGLAPAMYQLGIMSGVIFLSKPLGIEGLAIGALCGSLLHLFVQLPQILKLKEKQFHFSFGWKDPKVRNVIRLMIPRQIGASAVQLNFLVNNYIASYMASGSISALSWGLALMLMPQAAIAQSVATVSLPLFSVQAARGDFSEMRSALASTLRLVLFIAIPASVGLIIFGDPIVRLIFERRAFTSQMTQMVSWALIWYGAGLVGHCIVEVVSRAFYAMQDTKTPVIILFCAMVLNMGMSIGLASVFQSFGWQQHGGLALANSIATALEMTALLYFMRRKLHGLEGKKIWHAALLNIIAAAIMGGIMKIWLNFSRNLPLIVVVFAGVVIAVVVYGFIGWIMKLEEISLIRKLFRRGKIS</sequence>
<dbReference type="PANTHER" id="PTHR47019:SF1">
    <property type="entry name" value="LIPID II FLIPPASE MURJ"/>
    <property type="match status" value="1"/>
</dbReference>
<dbReference type="STRING" id="1678840.ATC1_12354"/>
<dbReference type="CDD" id="cd13123">
    <property type="entry name" value="MATE_MurJ_like"/>
    <property type="match status" value="1"/>
</dbReference>
<keyword evidence="2 8" id="KW-1003">Cell membrane</keyword>
<evidence type="ECO:0000256" key="8">
    <source>
        <dbReference type="HAMAP-Rule" id="MF_02078"/>
    </source>
</evidence>
<evidence type="ECO:0000256" key="4">
    <source>
        <dbReference type="ARBA" id="ARBA00022960"/>
    </source>
</evidence>
<evidence type="ECO:0000256" key="5">
    <source>
        <dbReference type="ARBA" id="ARBA00022984"/>
    </source>
</evidence>
<dbReference type="Proteomes" id="UP000053370">
    <property type="component" value="Unassembled WGS sequence"/>
</dbReference>
<keyword evidence="4 8" id="KW-0133">Cell shape</keyword>
<evidence type="ECO:0000256" key="6">
    <source>
        <dbReference type="ARBA" id="ARBA00022989"/>
    </source>
</evidence>
<keyword evidence="3 8" id="KW-0812">Transmembrane</keyword>
<comment type="pathway">
    <text evidence="8">Cell wall biogenesis; peptidoglycan biosynthesis.</text>
</comment>
<dbReference type="PANTHER" id="PTHR47019">
    <property type="entry name" value="LIPID II FLIPPASE MURJ"/>
    <property type="match status" value="1"/>
</dbReference>
<keyword evidence="8 9" id="KW-0961">Cell wall biogenesis/degradation</keyword>
<dbReference type="GO" id="GO:0005886">
    <property type="term" value="C:plasma membrane"/>
    <property type="evidence" value="ECO:0007669"/>
    <property type="project" value="UniProtKB-SubCell"/>
</dbReference>
<feature type="transmembrane region" description="Helical" evidence="8">
    <location>
        <begin position="12"/>
        <end position="32"/>
    </location>
</feature>
<evidence type="ECO:0000313" key="10">
    <source>
        <dbReference type="EMBL" id="GAP39818.1"/>
    </source>
</evidence>
<gene>
    <name evidence="8" type="primary">murJ</name>
    <name evidence="10" type="ORF">ATC1_12354</name>
</gene>
<dbReference type="PRINTS" id="PR01806">
    <property type="entry name" value="VIRFACTRMVIN"/>
</dbReference>
<protein>
    <recommendedName>
        <fullName evidence="8">Probable lipid II flippase MurJ</fullName>
    </recommendedName>
</protein>
<dbReference type="GO" id="GO:0034204">
    <property type="term" value="P:lipid translocation"/>
    <property type="evidence" value="ECO:0007669"/>
    <property type="project" value="TreeGrafter"/>
</dbReference>
<feature type="transmembrane region" description="Helical" evidence="8">
    <location>
        <begin position="427"/>
        <end position="445"/>
    </location>
</feature>
<dbReference type="Pfam" id="PF03023">
    <property type="entry name" value="MurJ"/>
    <property type="match status" value="1"/>
</dbReference>
<feature type="transmembrane region" description="Helical" evidence="8">
    <location>
        <begin position="359"/>
        <end position="380"/>
    </location>
</feature>
<dbReference type="AlphaFoldDB" id="A0A0K8PAX7"/>
<dbReference type="PIRSF" id="PIRSF002869">
    <property type="entry name" value="MviN"/>
    <property type="match status" value="1"/>
</dbReference>
<evidence type="ECO:0000256" key="9">
    <source>
        <dbReference type="PIRNR" id="PIRNR002869"/>
    </source>
</evidence>
<feature type="transmembrane region" description="Helical" evidence="8">
    <location>
        <begin position="144"/>
        <end position="162"/>
    </location>
</feature>
<feature type="transmembrane region" description="Helical" evidence="8">
    <location>
        <begin position="457"/>
        <end position="479"/>
    </location>
</feature>
<dbReference type="NCBIfam" id="TIGR01695">
    <property type="entry name" value="murJ_mviN"/>
    <property type="match status" value="1"/>
</dbReference>
<dbReference type="GO" id="GO:0009252">
    <property type="term" value="P:peptidoglycan biosynthetic process"/>
    <property type="evidence" value="ECO:0007669"/>
    <property type="project" value="UniProtKB-UniRule"/>
</dbReference>
<accession>A0A0K8PAX7</accession>
<dbReference type="GO" id="GO:0015648">
    <property type="term" value="F:lipid-linked peptidoglycan transporter activity"/>
    <property type="evidence" value="ECO:0007669"/>
    <property type="project" value="UniProtKB-UniRule"/>
</dbReference>
<evidence type="ECO:0000313" key="11">
    <source>
        <dbReference type="Proteomes" id="UP000053370"/>
    </source>
</evidence>
<dbReference type="EMBL" id="DF968180">
    <property type="protein sequence ID" value="GAP39818.1"/>
    <property type="molecule type" value="Genomic_DNA"/>
</dbReference>
<organism evidence="10">
    <name type="scientific">Flexilinea flocculi</name>
    <dbReference type="NCBI Taxonomy" id="1678840"/>
    <lineage>
        <taxon>Bacteria</taxon>
        <taxon>Bacillati</taxon>
        <taxon>Chloroflexota</taxon>
        <taxon>Anaerolineae</taxon>
        <taxon>Anaerolineales</taxon>
        <taxon>Anaerolineaceae</taxon>
        <taxon>Flexilinea</taxon>
    </lineage>
</organism>
<comment type="function">
    <text evidence="8 9">Involved in peptidoglycan biosynthesis. Transports lipid-linked peptidoglycan precursors from the inner to the outer leaflet of the cytoplasmic membrane.</text>
</comment>
<reference evidence="10" key="1">
    <citation type="journal article" date="2015" name="Genome Announc.">
        <title>Draft Genome Sequence of Anaerolineae Strain TC1, a Novel Isolate from a Methanogenic Wastewater Treatment System.</title>
        <authorList>
            <person name="Matsuura N."/>
            <person name="Tourlousse D.M."/>
            <person name="Sun L."/>
            <person name="Toyonaga M."/>
            <person name="Kuroda K."/>
            <person name="Ohashi A."/>
            <person name="Cruz R."/>
            <person name="Yamaguchi T."/>
            <person name="Sekiguchi Y."/>
        </authorList>
    </citation>
    <scope>NUCLEOTIDE SEQUENCE [LARGE SCALE GENOMIC DNA]</scope>
    <source>
        <strain evidence="10">TC1</strain>
    </source>
</reference>
<name>A0A0K8PAX7_9CHLR</name>
<dbReference type="UniPathway" id="UPA00219"/>
<evidence type="ECO:0000256" key="1">
    <source>
        <dbReference type="ARBA" id="ARBA00004651"/>
    </source>
</evidence>
<feature type="transmembrane region" description="Helical" evidence="8">
    <location>
        <begin position="195"/>
        <end position="218"/>
    </location>
</feature>
<keyword evidence="6 8" id="KW-1133">Transmembrane helix</keyword>
<dbReference type="GO" id="GO:0071555">
    <property type="term" value="P:cell wall organization"/>
    <property type="evidence" value="ECO:0007669"/>
    <property type="project" value="UniProtKB-UniRule"/>
</dbReference>